<dbReference type="InterPro" id="IPR036890">
    <property type="entry name" value="HATPase_C_sf"/>
</dbReference>
<dbReference type="Pfam" id="PF13581">
    <property type="entry name" value="HATPase_c_2"/>
    <property type="match status" value="1"/>
</dbReference>
<evidence type="ECO:0000259" key="2">
    <source>
        <dbReference type="Pfam" id="PF13581"/>
    </source>
</evidence>
<dbReference type="InterPro" id="IPR003594">
    <property type="entry name" value="HATPase_dom"/>
</dbReference>
<dbReference type="EMBL" id="JAZBJO010000058">
    <property type="protein sequence ID" value="MEE4598873.1"/>
    <property type="molecule type" value="Genomic_DNA"/>
</dbReference>
<dbReference type="PANTHER" id="PTHR35526:SF3">
    <property type="entry name" value="ANTI-SIGMA-F FACTOR RSBW"/>
    <property type="match status" value="1"/>
</dbReference>
<sequence>MPGEVADDALLVISELVSNALAHALPPATLRLSLNRVSEASTLGIAVVDAGPSHATLKKERPPEEHGRGMAIVDALSQNHGTHVHPGGATRWAEIALGSVTRRI</sequence>
<keyword evidence="3" id="KW-0547">Nucleotide-binding</keyword>
<organism evidence="3 4">
    <name type="scientific">Streptomyces asiaticus subsp. ignotus</name>
    <dbReference type="NCBI Taxonomy" id="3098222"/>
    <lineage>
        <taxon>Bacteria</taxon>
        <taxon>Bacillati</taxon>
        <taxon>Actinomycetota</taxon>
        <taxon>Actinomycetes</taxon>
        <taxon>Kitasatosporales</taxon>
        <taxon>Streptomycetaceae</taxon>
        <taxon>Streptomyces</taxon>
        <taxon>Streptomyces violaceusniger group</taxon>
    </lineage>
</organism>
<accession>A0ABU7QBY9</accession>
<reference evidence="3 4" key="1">
    <citation type="submission" date="2023-11" db="EMBL/GenBank/DDBJ databases">
        <title>30 novel species of actinomycetes from the DSMZ collection.</title>
        <authorList>
            <person name="Nouioui I."/>
        </authorList>
    </citation>
    <scope>NUCLEOTIDE SEQUENCE [LARGE SCALE GENOMIC DNA]</scope>
    <source>
        <strain evidence="3 4">DSM 41524</strain>
    </source>
</reference>
<dbReference type="Gene3D" id="3.30.565.10">
    <property type="entry name" value="Histidine kinase-like ATPase, C-terminal domain"/>
    <property type="match status" value="1"/>
</dbReference>
<dbReference type="CDD" id="cd16936">
    <property type="entry name" value="HATPase_RsbW-like"/>
    <property type="match status" value="1"/>
</dbReference>
<evidence type="ECO:0000313" key="3">
    <source>
        <dbReference type="EMBL" id="MEE4598873.1"/>
    </source>
</evidence>
<keyword evidence="1" id="KW-0723">Serine/threonine-protein kinase</keyword>
<keyword evidence="3" id="KW-0067">ATP-binding</keyword>
<dbReference type="SUPFAM" id="SSF55874">
    <property type="entry name" value="ATPase domain of HSP90 chaperone/DNA topoisomerase II/histidine kinase"/>
    <property type="match status" value="1"/>
</dbReference>
<comment type="caution">
    <text evidence="3">The sequence shown here is derived from an EMBL/GenBank/DDBJ whole genome shotgun (WGS) entry which is preliminary data.</text>
</comment>
<gene>
    <name evidence="3" type="ORF">V2J94_44810</name>
</gene>
<proteinExistence type="predicted"/>
<dbReference type="Proteomes" id="UP001354709">
    <property type="component" value="Unassembled WGS sequence"/>
</dbReference>
<dbReference type="GO" id="GO:0005524">
    <property type="term" value="F:ATP binding"/>
    <property type="evidence" value="ECO:0007669"/>
    <property type="project" value="UniProtKB-KW"/>
</dbReference>
<keyword evidence="1" id="KW-0808">Transferase</keyword>
<keyword evidence="1" id="KW-0418">Kinase</keyword>
<dbReference type="PANTHER" id="PTHR35526">
    <property type="entry name" value="ANTI-SIGMA-F FACTOR RSBW-RELATED"/>
    <property type="match status" value="1"/>
</dbReference>
<evidence type="ECO:0000256" key="1">
    <source>
        <dbReference type="ARBA" id="ARBA00022527"/>
    </source>
</evidence>
<feature type="domain" description="Histidine kinase/HSP90-like ATPase" evidence="2">
    <location>
        <begin position="3"/>
        <end position="88"/>
    </location>
</feature>
<protein>
    <submittedName>
        <fullName evidence="3">ATP-binding protein</fullName>
    </submittedName>
</protein>
<evidence type="ECO:0000313" key="4">
    <source>
        <dbReference type="Proteomes" id="UP001354709"/>
    </source>
</evidence>
<dbReference type="InterPro" id="IPR050267">
    <property type="entry name" value="Anti-sigma-factor_SerPK"/>
</dbReference>
<keyword evidence="4" id="KW-1185">Reference proteome</keyword>
<name>A0ABU7QBY9_9ACTN</name>